<dbReference type="AlphaFoldDB" id="A0A843VP92"/>
<gene>
    <name evidence="2" type="ORF">Taro_027607</name>
</gene>
<keyword evidence="3" id="KW-1185">Reference proteome</keyword>
<evidence type="ECO:0000313" key="3">
    <source>
        <dbReference type="Proteomes" id="UP000652761"/>
    </source>
</evidence>
<evidence type="ECO:0000313" key="2">
    <source>
        <dbReference type="EMBL" id="MQL94944.1"/>
    </source>
</evidence>
<dbReference type="Proteomes" id="UP000652761">
    <property type="component" value="Unassembled WGS sequence"/>
</dbReference>
<keyword evidence="1" id="KW-0732">Signal</keyword>
<name>A0A843VP92_COLES</name>
<protein>
    <submittedName>
        <fullName evidence="2">Uncharacterized protein</fullName>
    </submittedName>
</protein>
<comment type="caution">
    <text evidence="2">The sequence shown here is derived from an EMBL/GenBank/DDBJ whole genome shotgun (WGS) entry which is preliminary data.</text>
</comment>
<dbReference type="EMBL" id="NMUH01001734">
    <property type="protein sequence ID" value="MQL94944.1"/>
    <property type="molecule type" value="Genomic_DNA"/>
</dbReference>
<sequence>MNSSSLAISLCVELRGCSVWALGCGCDEIPNRDQVATYRCIAFSLNASQHLSRLAKATGYVASVQEIGVSTDRDLRVHRDDIATRYVSRETSQQFPPRRTEKMGPQ</sequence>
<evidence type="ECO:0000256" key="1">
    <source>
        <dbReference type="SAM" id="SignalP"/>
    </source>
</evidence>
<proteinExistence type="predicted"/>
<organism evidence="2 3">
    <name type="scientific">Colocasia esculenta</name>
    <name type="common">Wild taro</name>
    <name type="synonym">Arum esculentum</name>
    <dbReference type="NCBI Taxonomy" id="4460"/>
    <lineage>
        <taxon>Eukaryota</taxon>
        <taxon>Viridiplantae</taxon>
        <taxon>Streptophyta</taxon>
        <taxon>Embryophyta</taxon>
        <taxon>Tracheophyta</taxon>
        <taxon>Spermatophyta</taxon>
        <taxon>Magnoliopsida</taxon>
        <taxon>Liliopsida</taxon>
        <taxon>Araceae</taxon>
        <taxon>Aroideae</taxon>
        <taxon>Colocasieae</taxon>
        <taxon>Colocasia</taxon>
    </lineage>
</organism>
<reference evidence="2" key="1">
    <citation type="submission" date="2017-07" db="EMBL/GenBank/DDBJ databases">
        <title>Taro Niue Genome Assembly and Annotation.</title>
        <authorList>
            <person name="Atibalentja N."/>
            <person name="Keating K."/>
            <person name="Fields C.J."/>
        </authorList>
    </citation>
    <scope>NUCLEOTIDE SEQUENCE</scope>
    <source>
        <strain evidence="2">Niue_2</strain>
        <tissue evidence="2">Leaf</tissue>
    </source>
</reference>
<accession>A0A843VP92</accession>
<feature type="chain" id="PRO_5032604451" evidence="1">
    <location>
        <begin position="22"/>
        <end position="106"/>
    </location>
</feature>
<feature type="signal peptide" evidence="1">
    <location>
        <begin position="1"/>
        <end position="21"/>
    </location>
</feature>